<dbReference type="EMBL" id="BMAO01008870">
    <property type="protein sequence ID" value="GFR27110.1"/>
    <property type="molecule type" value="Genomic_DNA"/>
</dbReference>
<protein>
    <submittedName>
        <fullName evidence="1">Uncharacterized protein</fullName>
    </submittedName>
</protein>
<accession>A0A8X6HRC5</accession>
<organism evidence="1 2">
    <name type="scientific">Trichonephila clavata</name>
    <name type="common">Joro spider</name>
    <name type="synonym">Nephila clavata</name>
    <dbReference type="NCBI Taxonomy" id="2740835"/>
    <lineage>
        <taxon>Eukaryota</taxon>
        <taxon>Metazoa</taxon>
        <taxon>Ecdysozoa</taxon>
        <taxon>Arthropoda</taxon>
        <taxon>Chelicerata</taxon>
        <taxon>Arachnida</taxon>
        <taxon>Araneae</taxon>
        <taxon>Araneomorphae</taxon>
        <taxon>Entelegynae</taxon>
        <taxon>Araneoidea</taxon>
        <taxon>Nephilidae</taxon>
        <taxon>Trichonephila</taxon>
    </lineage>
</organism>
<dbReference type="AlphaFoldDB" id="A0A8X6HRC5"/>
<dbReference type="OrthoDB" id="6429785at2759"/>
<comment type="caution">
    <text evidence="1">The sequence shown here is derived from an EMBL/GenBank/DDBJ whole genome shotgun (WGS) entry which is preliminary data.</text>
</comment>
<evidence type="ECO:0000313" key="1">
    <source>
        <dbReference type="EMBL" id="GFR27110.1"/>
    </source>
</evidence>
<evidence type="ECO:0000313" key="2">
    <source>
        <dbReference type="Proteomes" id="UP000887116"/>
    </source>
</evidence>
<proteinExistence type="predicted"/>
<keyword evidence="2" id="KW-1185">Reference proteome</keyword>
<sequence>MERGSTIYATKIYRTKMMNNVQRKQLKIEDLDHLSECPRRDAFTSFRLLIGHDCLCKHLHKFGVFAQLLCHLCDLGEPLNKVHLRRWGDFLLTTQNLPDIGEPENVSGGQLLYYYCCINLLL</sequence>
<reference evidence="1" key="1">
    <citation type="submission" date="2020-07" db="EMBL/GenBank/DDBJ databases">
        <title>Multicomponent nature underlies the extraordinary mechanical properties of spider dragline silk.</title>
        <authorList>
            <person name="Kono N."/>
            <person name="Nakamura H."/>
            <person name="Mori M."/>
            <person name="Yoshida Y."/>
            <person name="Ohtoshi R."/>
            <person name="Malay A.D."/>
            <person name="Moran D.A.P."/>
            <person name="Tomita M."/>
            <person name="Numata K."/>
            <person name="Arakawa K."/>
        </authorList>
    </citation>
    <scope>NUCLEOTIDE SEQUENCE</scope>
</reference>
<name>A0A8X6HRC5_TRICU</name>
<gene>
    <name evidence="1" type="ORF">TNCT_293951</name>
</gene>
<dbReference type="Proteomes" id="UP000887116">
    <property type="component" value="Unassembled WGS sequence"/>
</dbReference>